<dbReference type="Proteomes" id="UP000186230">
    <property type="component" value="Chromosome"/>
</dbReference>
<dbReference type="PANTHER" id="PTHR21621">
    <property type="entry name" value="RIBOSOMAL PROTEIN S6 MODIFICATION PROTEIN"/>
    <property type="match status" value="1"/>
</dbReference>
<dbReference type="Pfam" id="PF14401">
    <property type="entry name" value="RLAN"/>
    <property type="match status" value="1"/>
</dbReference>
<reference evidence="5 6" key="1">
    <citation type="submission" date="2016-07" db="EMBL/GenBank/DDBJ databases">
        <title>Multi-omics approach to identify versatile polysaccharide utilization systems of a marine flavobacterium Gramella flava.</title>
        <authorList>
            <person name="Tang K."/>
        </authorList>
    </citation>
    <scope>NUCLEOTIDE SEQUENCE [LARGE SCALE GENOMIC DNA]</scope>
    <source>
        <strain evidence="5 6">JLT2011</strain>
    </source>
</reference>
<dbReference type="GO" id="GO:0008716">
    <property type="term" value="F:D-alanine-D-alanine ligase activity"/>
    <property type="evidence" value="ECO:0007669"/>
    <property type="project" value="InterPro"/>
</dbReference>
<dbReference type="InterPro" id="IPR013815">
    <property type="entry name" value="ATP_grasp_subdomain_1"/>
</dbReference>
<dbReference type="Pfam" id="PF07478">
    <property type="entry name" value="Dala_Dala_lig_C"/>
    <property type="match status" value="1"/>
</dbReference>
<evidence type="ECO:0000313" key="6">
    <source>
        <dbReference type="Proteomes" id="UP000186230"/>
    </source>
</evidence>
<keyword evidence="3" id="KW-0472">Membrane</keyword>
<keyword evidence="1" id="KW-0436">Ligase</keyword>
<dbReference type="GO" id="GO:0046872">
    <property type="term" value="F:metal ion binding"/>
    <property type="evidence" value="ECO:0007669"/>
    <property type="project" value="InterPro"/>
</dbReference>
<keyword evidence="2" id="KW-0067">ATP-binding</keyword>
<evidence type="ECO:0000256" key="2">
    <source>
        <dbReference type="PROSITE-ProRule" id="PRU00409"/>
    </source>
</evidence>
<name>A0A1L7I8N7_9FLAO</name>
<accession>A0A1L7I8N7</accession>
<feature type="transmembrane region" description="Helical" evidence="3">
    <location>
        <begin position="6"/>
        <end position="31"/>
    </location>
</feature>
<proteinExistence type="predicted"/>
<organism evidence="5 6">
    <name type="scientific">Christiangramia flava JLT2011</name>
    <dbReference type="NCBI Taxonomy" id="1229726"/>
    <lineage>
        <taxon>Bacteria</taxon>
        <taxon>Pseudomonadati</taxon>
        <taxon>Bacteroidota</taxon>
        <taxon>Flavobacteriia</taxon>
        <taxon>Flavobacteriales</taxon>
        <taxon>Flavobacteriaceae</taxon>
        <taxon>Christiangramia</taxon>
    </lineage>
</organism>
<keyword evidence="3" id="KW-0812">Transmembrane</keyword>
<dbReference type="KEGG" id="gfl:GRFL_3233"/>
<feature type="domain" description="ATP-grasp" evidence="4">
    <location>
        <begin position="323"/>
        <end position="514"/>
    </location>
</feature>
<dbReference type="SUPFAM" id="SSF56059">
    <property type="entry name" value="Glutathione synthetase ATP-binding domain-like"/>
    <property type="match status" value="1"/>
</dbReference>
<dbReference type="PROSITE" id="PS50975">
    <property type="entry name" value="ATP_GRASP"/>
    <property type="match status" value="1"/>
</dbReference>
<gene>
    <name evidence="5" type="ORF">GRFL_3233</name>
</gene>
<sequence length="520" mass="59658">MERLNFALNLLINIESPFLLFIVAKFAIHLVRHFSNCMKKIIVVNQPETWKLHLENIEIVSSRKYLTDPAFSQLKKARIFNLCKDYSYQSKGYYVSLLAEARGHLAIPTVKNLVDLGDSKLVRIVSEEFDDLIQRSLKNIKSQEFVLSIYFGQNVAVKYRDLSAMFFRHFQIPFLRVHFNYTNRWNIKSIRAISESEIPKEHKESMHYFAEQYFAKKRYDTPRQNNFEYDLAILVQPGDLAPPSNPKAIKKFTEIAEKLGFYTEILGPKDLSRLSAFDALFIRQSTEVNNEAYAFTRKAQQEGLAIIDYPDAILKCCNKVFMAEALRNAGIPTPETVIVHKHNREKALETTGLPVVLKSPDSTFSFGVKKAETAEAYHELVNEMLKSSELVIAQRFSPSEYDWRIGVLDGKAFYACRYYMAKDHWQIYNWAAEDKEDQDGNADCLPIEKVPPLILKNAIKAAKLMGPGLYGIDIKEVEGKAMVIEINDNPNIDVGVEDAYYGDQVYIAILTALKNRLENK</sequence>
<dbReference type="InterPro" id="IPR025839">
    <property type="entry name" value="RLAN_dom"/>
</dbReference>
<keyword evidence="2" id="KW-0547">Nucleotide-binding</keyword>
<dbReference type="EMBL" id="CP016359">
    <property type="protein sequence ID" value="APU69957.1"/>
    <property type="molecule type" value="Genomic_DNA"/>
</dbReference>
<keyword evidence="5" id="KW-0808">Transferase</keyword>
<dbReference type="PANTHER" id="PTHR21621:SF0">
    <property type="entry name" value="BETA-CITRYLGLUTAMATE SYNTHASE B-RELATED"/>
    <property type="match status" value="1"/>
</dbReference>
<dbReference type="Gene3D" id="3.30.470.20">
    <property type="entry name" value="ATP-grasp fold, B domain"/>
    <property type="match status" value="1"/>
</dbReference>
<evidence type="ECO:0000259" key="4">
    <source>
        <dbReference type="PROSITE" id="PS50975"/>
    </source>
</evidence>
<protein>
    <submittedName>
        <fullName evidence="5">Ribosomal protein S6 glutaminyl transferase related protein</fullName>
    </submittedName>
</protein>
<evidence type="ECO:0000256" key="1">
    <source>
        <dbReference type="ARBA" id="ARBA00022598"/>
    </source>
</evidence>
<evidence type="ECO:0000256" key="3">
    <source>
        <dbReference type="SAM" id="Phobius"/>
    </source>
</evidence>
<dbReference type="GO" id="GO:0016740">
    <property type="term" value="F:transferase activity"/>
    <property type="evidence" value="ECO:0007669"/>
    <property type="project" value="UniProtKB-KW"/>
</dbReference>
<dbReference type="InterPro" id="IPR011761">
    <property type="entry name" value="ATP-grasp"/>
</dbReference>
<dbReference type="STRING" id="1229726.GRFL_3233"/>
<dbReference type="GO" id="GO:0005737">
    <property type="term" value="C:cytoplasm"/>
    <property type="evidence" value="ECO:0007669"/>
    <property type="project" value="TreeGrafter"/>
</dbReference>
<dbReference type="InterPro" id="IPR011095">
    <property type="entry name" value="Dala_Dala_lig_C"/>
</dbReference>
<dbReference type="AlphaFoldDB" id="A0A1L7I8N7"/>
<keyword evidence="3" id="KW-1133">Transmembrane helix</keyword>
<dbReference type="GO" id="GO:0005524">
    <property type="term" value="F:ATP binding"/>
    <property type="evidence" value="ECO:0007669"/>
    <property type="project" value="UniProtKB-UniRule"/>
</dbReference>
<evidence type="ECO:0000313" key="5">
    <source>
        <dbReference type="EMBL" id="APU69957.1"/>
    </source>
</evidence>
<keyword evidence="6" id="KW-1185">Reference proteome</keyword>
<dbReference type="Gene3D" id="3.30.1490.20">
    <property type="entry name" value="ATP-grasp fold, A domain"/>
    <property type="match status" value="1"/>
</dbReference>